<dbReference type="InterPro" id="IPR034683">
    <property type="entry name" value="IspD/TarI"/>
</dbReference>
<evidence type="ECO:0000256" key="1">
    <source>
        <dbReference type="ARBA" id="ARBA00022679"/>
    </source>
</evidence>
<keyword evidence="1" id="KW-0808">Transferase</keyword>
<dbReference type="SUPFAM" id="SSF53448">
    <property type="entry name" value="Nucleotide-diphospho-sugar transferases"/>
    <property type="match status" value="1"/>
</dbReference>
<dbReference type="EMBL" id="CADCUP010000067">
    <property type="protein sequence ID" value="CAA9381284.1"/>
    <property type="molecule type" value="Genomic_DNA"/>
</dbReference>
<proteinExistence type="predicted"/>
<accession>A0A6J4N8R9</accession>
<keyword evidence="2" id="KW-0548">Nucleotidyltransferase</keyword>
<dbReference type="Pfam" id="PF01128">
    <property type="entry name" value="IspD"/>
    <property type="match status" value="1"/>
</dbReference>
<dbReference type="GO" id="GO:0070567">
    <property type="term" value="F:cytidylyltransferase activity"/>
    <property type="evidence" value="ECO:0007669"/>
    <property type="project" value="InterPro"/>
</dbReference>
<organism evidence="3">
    <name type="scientific">uncultured Nocardioides sp</name>
    <dbReference type="NCBI Taxonomy" id="198441"/>
    <lineage>
        <taxon>Bacteria</taxon>
        <taxon>Bacillati</taxon>
        <taxon>Actinomycetota</taxon>
        <taxon>Actinomycetes</taxon>
        <taxon>Propionibacteriales</taxon>
        <taxon>Nocardioidaceae</taxon>
        <taxon>Nocardioides</taxon>
        <taxon>environmental samples</taxon>
    </lineage>
</organism>
<name>A0A6J4N8R9_9ACTN</name>
<sequence length="238" mass="25082">MSDPVAWPAVLAMTGRGGLPFSLLHRQPLYLHALRSLAASGGSTVVVAVDPADHDRVRREVRRAGLTASVRVGADWWPAVQAPGAGLVVHDPLCPLVSADFVRDVRRRAGAQPDTSFLAYRPVTDTVKTVVDDQIQGTIDREALAALVSPAVVSPSLVAASVAVGEQPPVDDFARLAAWLRERGRVELVRAPSLARRVDDASAVNLLECVDELARRVRTEAGAGPVSGAAGRGTRAGT</sequence>
<reference evidence="3" key="1">
    <citation type="submission" date="2020-02" db="EMBL/GenBank/DDBJ databases">
        <authorList>
            <person name="Meier V. D."/>
        </authorList>
    </citation>
    <scope>NUCLEOTIDE SEQUENCE</scope>
    <source>
        <strain evidence="3">AVDCRST_MAG06</strain>
    </source>
</reference>
<evidence type="ECO:0000256" key="2">
    <source>
        <dbReference type="ARBA" id="ARBA00022695"/>
    </source>
</evidence>
<gene>
    <name evidence="3" type="ORF">AVDCRST_MAG06-977</name>
</gene>
<dbReference type="Gene3D" id="3.90.550.10">
    <property type="entry name" value="Spore Coat Polysaccharide Biosynthesis Protein SpsA, Chain A"/>
    <property type="match status" value="1"/>
</dbReference>
<evidence type="ECO:0008006" key="4">
    <source>
        <dbReference type="Google" id="ProtNLM"/>
    </source>
</evidence>
<dbReference type="RefSeq" id="WP_295657406.1">
    <property type="nucleotide sequence ID" value="NZ_CADCUP010000067.1"/>
</dbReference>
<dbReference type="AlphaFoldDB" id="A0A6J4N8R9"/>
<dbReference type="InterPro" id="IPR029044">
    <property type="entry name" value="Nucleotide-diphossugar_trans"/>
</dbReference>
<protein>
    <recommendedName>
        <fullName evidence="4">2-C-methyl-D-erythritol 4-phosphate cytidylyltransferase</fullName>
    </recommendedName>
</protein>
<evidence type="ECO:0000313" key="3">
    <source>
        <dbReference type="EMBL" id="CAA9381284.1"/>
    </source>
</evidence>